<evidence type="ECO:0000256" key="3">
    <source>
        <dbReference type="ARBA" id="ARBA00023002"/>
    </source>
</evidence>
<dbReference type="AlphaFoldDB" id="A0AAU9CB10"/>
<keyword evidence="10" id="KW-1185">Reference proteome</keyword>
<feature type="domain" description="Thioredoxin-like fold" evidence="8">
    <location>
        <begin position="88"/>
        <end position="234"/>
    </location>
</feature>
<evidence type="ECO:0000256" key="5">
    <source>
        <dbReference type="ARBA" id="ARBA00023284"/>
    </source>
</evidence>
<sequence length="270" mass="30597">MRANPPLAIALLCSAPLLAAEPLQSLDQFKHEIITELLSDPRLRQVIREEIRAQEKRRALARIQNKMERQKAQIERLKKHLRPIDPKRDHIYGNPNAPVSVIEFSDFECPYCRKIHPTLKKLVHDSRGTINWVFRHMPADFHNPNAKMEAEAAECAAYLAGNESFWIFSEKLFLQPKRGKQDRQAAIRQAAKAAGISFDDLSSCVSEGRFRTKVEQDAEEAKRLGLIGTPANILVHHTSGRMILRQGAASLLRLRLDIAKLNAAQEKPGH</sequence>
<accession>A0AAU9CB10</accession>
<dbReference type="Pfam" id="PF13462">
    <property type="entry name" value="Thioredoxin_4"/>
    <property type="match status" value="1"/>
</dbReference>
<keyword evidence="3" id="KW-0560">Oxidoreductase</keyword>
<evidence type="ECO:0000256" key="7">
    <source>
        <dbReference type="SAM" id="SignalP"/>
    </source>
</evidence>
<name>A0AAU9CB10_9GAMM</name>
<keyword evidence="5" id="KW-0676">Redox-active center</keyword>
<reference evidence="10" key="1">
    <citation type="journal article" date="2024" name="Int. J. Syst. Evol. Microbiol.">
        <title>Methylomarinovum tepidoasis sp. nov., a moderately thermophilic methanotroph of the family Methylothermaceae isolated from a deep-sea hydrothermal field.</title>
        <authorList>
            <person name="Hirayama H."/>
            <person name="Takaki Y."/>
            <person name="Abe M."/>
            <person name="Miyazaki M."/>
            <person name="Uematsu K."/>
            <person name="Matsui Y."/>
            <person name="Takai K."/>
        </authorList>
    </citation>
    <scope>NUCLEOTIDE SEQUENCE [LARGE SCALE GENOMIC DNA]</scope>
    <source>
        <strain evidence="10">IN45</strain>
    </source>
</reference>
<dbReference type="PANTHER" id="PTHR13887">
    <property type="entry name" value="GLUTATHIONE S-TRANSFERASE KAPPA"/>
    <property type="match status" value="1"/>
</dbReference>
<dbReference type="EMBL" id="AP024718">
    <property type="protein sequence ID" value="BCX89111.1"/>
    <property type="molecule type" value="Genomic_DNA"/>
</dbReference>
<dbReference type="SUPFAM" id="SSF52833">
    <property type="entry name" value="Thioredoxin-like"/>
    <property type="match status" value="1"/>
</dbReference>
<keyword evidence="4" id="KW-1015">Disulfide bond</keyword>
<dbReference type="GO" id="GO:0016491">
    <property type="term" value="F:oxidoreductase activity"/>
    <property type="evidence" value="ECO:0007669"/>
    <property type="project" value="UniProtKB-KW"/>
</dbReference>
<comment type="similarity">
    <text evidence="1">Belongs to the thioredoxin family. DsbA subfamily.</text>
</comment>
<dbReference type="InterPro" id="IPR012336">
    <property type="entry name" value="Thioredoxin-like_fold"/>
</dbReference>
<dbReference type="PANTHER" id="PTHR13887:SF14">
    <property type="entry name" value="DISULFIDE BOND FORMATION PROTEIN D"/>
    <property type="match status" value="1"/>
</dbReference>
<dbReference type="RefSeq" id="WP_286291388.1">
    <property type="nucleotide sequence ID" value="NZ_AP024718.1"/>
</dbReference>
<evidence type="ECO:0000256" key="4">
    <source>
        <dbReference type="ARBA" id="ARBA00023157"/>
    </source>
</evidence>
<gene>
    <name evidence="9" type="ORF">MIN45_P1481</name>
</gene>
<keyword evidence="2 7" id="KW-0732">Signal</keyword>
<evidence type="ECO:0000313" key="9">
    <source>
        <dbReference type="EMBL" id="BCX89111.1"/>
    </source>
</evidence>
<feature type="chain" id="PRO_5043571927" description="Thioredoxin-like fold domain-containing protein" evidence="7">
    <location>
        <begin position="20"/>
        <end position="270"/>
    </location>
</feature>
<evidence type="ECO:0000259" key="8">
    <source>
        <dbReference type="Pfam" id="PF13462"/>
    </source>
</evidence>
<evidence type="ECO:0000256" key="2">
    <source>
        <dbReference type="ARBA" id="ARBA00022729"/>
    </source>
</evidence>
<evidence type="ECO:0000256" key="6">
    <source>
        <dbReference type="SAM" id="Coils"/>
    </source>
</evidence>
<dbReference type="Proteomes" id="UP001321450">
    <property type="component" value="Chromosome"/>
</dbReference>
<protein>
    <recommendedName>
        <fullName evidence="8">Thioredoxin-like fold domain-containing protein</fullName>
    </recommendedName>
</protein>
<evidence type="ECO:0000256" key="1">
    <source>
        <dbReference type="ARBA" id="ARBA00005791"/>
    </source>
</evidence>
<keyword evidence="6" id="KW-0175">Coiled coil</keyword>
<evidence type="ECO:0000313" key="10">
    <source>
        <dbReference type="Proteomes" id="UP001321450"/>
    </source>
</evidence>
<organism evidence="9 10">
    <name type="scientific">Methylomarinovum tepidoasis</name>
    <dbReference type="NCBI Taxonomy" id="2840183"/>
    <lineage>
        <taxon>Bacteria</taxon>
        <taxon>Pseudomonadati</taxon>
        <taxon>Pseudomonadota</taxon>
        <taxon>Gammaproteobacteria</taxon>
        <taxon>Methylococcales</taxon>
        <taxon>Methylothermaceae</taxon>
        <taxon>Methylomarinovum</taxon>
    </lineage>
</organism>
<feature type="signal peptide" evidence="7">
    <location>
        <begin position="1"/>
        <end position="19"/>
    </location>
</feature>
<dbReference type="InterPro" id="IPR036249">
    <property type="entry name" value="Thioredoxin-like_sf"/>
</dbReference>
<proteinExistence type="inferred from homology"/>
<dbReference type="KEGG" id="meiy:MIN45_P1481"/>
<feature type="coiled-coil region" evidence="6">
    <location>
        <begin position="46"/>
        <end position="80"/>
    </location>
</feature>
<dbReference type="Gene3D" id="3.40.30.10">
    <property type="entry name" value="Glutaredoxin"/>
    <property type="match status" value="1"/>
</dbReference>